<name>A0AC60PD18_IXOPE</name>
<reference evidence="1 2" key="1">
    <citation type="journal article" date="2020" name="Cell">
        <title>Large-Scale Comparative Analyses of Tick Genomes Elucidate Their Genetic Diversity and Vector Capacities.</title>
        <authorList>
            <consortium name="Tick Genome and Microbiome Consortium (TIGMIC)"/>
            <person name="Jia N."/>
            <person name="Wang J."/>
            <person name="Shi W."/>
            <person name="Du L."/>
            <person name="Sun Y."/>
            <person name="Zhan W."/>
            <person name="Jiang J.F."/>
            <person name="Wang Q."/>
            <person name="Zhang B."/>
            <person name="Ji P."/>
            <person name="Bell-Sakyi L."/>
            <person name="Cui X.M."/>
            <person name="Yuan T.T."/>
            <person name="Jiang B.G."/>
            <person name="Yang W.F."/>
            <person name="Lam T.T."/>
            <person name="Chang Q.C."/>
            <person name="Ding S.J."/>
            <person name="Wang X.J."/>
            <person name="Zhu J.G."/>
            <person name="Ruan X.D."/>
            <person name="Zhao L."/>
            <person name="Wei J.T."/>
            <person name="Ye R.Z."/>
            <person name="Que T.C."/>
            <person name="Du C.H."/>
            <person name="Zhou Y.H."/>
            <person name="Cheng J.X."/>
            <person name="Dai P.F."/>
            <person name="Guo W.B."/>
            <person name="Han X.H."/>
            <person name="Huang E.J."/>
            <person name="Li L.F."/>
            <person name="Wei W."/>
            <person name="Gao Y.C."/>
            <person name="Liu J.Z."/>
            <person name="Shao H.Z."/>
            <person name="Wang X."/>
            <person name="Wang C.C."/>
            <person name="Yang T.C."/>
            <person name="Huo Q.B."/>
            <person name="Li W."/>
            <person name="Chen H.Y."/>
            <person name="Chen S.E."/>
            <person name="Zhou L.G."/>
            <person name="Ni X.B."/>
            <person name="Tian J.H."/>
            <person name="Sheng Y."/>
            <person name="Liu T."/>
            <person name="Pan Y.S."/>
            <person name="Xia L.Y."/>
            <person name="Li J."/>
            <person name="Zhao F."/>
            <person name="Cao W.C."/>
        </authorList>
    </citation>
    <scope>NUCLEOTIDE SEQUENCE [LARGE SCALE GENOMIC DNA]</scope>
    <source>
        <strain evidence="1">Iper-2018</strain>
    </source>
</reference>
<comment type="caution">
    <text evidence="1">The sequence shown here is derived from an EMBL/GenBank/DDBJ whole genome shotgun (WGS) entry which is preliminary data.</text>
</comment>
<proteinExistence type="predicted"/>
<evidence type="ECO:0000313" key="1">
    <source>
        <dbReference type="EMBL" id="KAG0417316.1"/>
    </source>
</evidence>
<accession>A0AC60PD18</accession>
<dbReference type="Proteomes" id="UP000805193">
    <property type="component" value="Unassembled WGS sequence"/>
</dbReference>
<sequence>MKLALEVGQLKDLPAFGIFRCPHCPRRFRHQGHLLRHIKTAHTREAERPFPFLCEQCGLKFDQREGFLEHLSTHASNPAYKCRHCSASFFSDFQLMVHRQKCHPVKCPPYPRASSEGPPADWKAAAVKEEPYRCERCTETFDQPSLLMRHRLTHHTNMELFQCHLCPKDFIRRGHLARHLRTHTPPPP</sequence>
<organism evidence="1 2">
    <name type="scientific">Ixodes persulcatus</name>
    <name type="common">Taiga tick</name>
    <dbReference type="NCBI Taxonomy" id="34615"/>
    <lineage>
        <taxon>Eukaryota</taxon>
        <taxon>Metazoa</taxon>
        <taxon>Ecdysozoa</taxon>
        <taxon>Arthropoda</taxon>
        <taxon>Chelicerata</taxon>
        <taxon>Arachnida</taxon>
        <taxon>Acari</taxon>
        <taxon>Parasitiformes</taxon>
        <taxon>Ixodida</taxon>
        <taxon>Ixodoidea</taxon>
        <taxon>Ixodidae</taxon>
        <taxon>Ixodinae</taxon>
        <taxon>Ixodes</taxon>
    </lineage>
</organism>
<protein>
    <submittedName>
        <fullName evidence="1">Uncharacterized protein</fullName>
    </submittedName>
</protein>
<keyword evidence="2" id="KW-1185">Reference proteome</keyword>
<dbReference type="EMBL" id="JABSTQ010010859">
    <property type="protein sequence ID" value="KAG0417316.1"/>
    <property type="molecule type" value="Genomic_DNA"/>
</dbReference>
<evidence type="ECO:0000313" key="2">
    <source>
        <dbReference type="Proteomes" id="UP000805193"/>
    </source>
</evidence>
<gene>
    <name evidence="1" type="ORF">HPB47_005716</name>
</gene>